<dbReference type="Proteomes" id="UP000287330">
    <property type="component" value="Unassembled WGS sequence"/>
</dbReference>
<name>A0A432XTS9_9GAMM</name>
<proteinExistence type="predicted"/>
<dbReference type="EMBL" id="PIPV01000008">
    <property type="protein sequence ID" value="RUO52136.1"/>
    <property type="molecule type" value="Genomic_DNA"/>
</dbReference>
<organism evidence="2 3">
    <name type="scientific">Idiomarina fontislapidosi</name>
    <dbReference type="NCBI Taxonomy" id="263723"/>
    <lineage>
        <taxon>Bacteria</taxon>
        <taxon>Pseudomonadati</taxon>
        <taxon>Pseudomonadota</taxon>
        <taxon>Gammaproteobacteria</taxon>
        <taxon>Alteromonadales</taxon>
        <taxon>Idiomarinaceae</taxon>
        <taxon>Idiomarina</taxon>
    </lineage>
</organism>
<dbReference type="InterPro" id="IPR009492">
    <property type="entry name" value="TniQ"/>
</dbReference>
<dbReference type="AlphaFoldDB" id="A0A432XTS9"/>
<dbReference type="OrthoDB" id="6917259at2"/>
<accession>A0A432XTS9</accession>
<dbReference type="Pfam" id="PF06527">
    <property type="entry name" value="TniQ"/>
    <property type="match status" value="1"/>
</dbReference>
<feature type="domain" description="TniQ" evidence="1">
    <location>
        <begin position="20"/>
        <end position="148"/>
    </location>
</feature>
<protein>
    <recommendedName>
        <fullName evidence="1">TniQ domain-containing protein</fullName>
    </recommendedName>
</protein>
<evidence type="ECO:0000259" key="1">
    <source>
        <dbReference type="Pfam" id="PF06527"/>
    </source>
</evidence>
<evidence type="ECO:0000313" key="2">
    <source>
        <dbReference type="EMBL" id="RUO52136.1"/>
    </source>
</evidence>
<evidence type="ECO:0000313" key="3">
    <source>
        <dbReference type="Proteomes" id="UP000287330"/>
    </source>
</evidence>
<gene>
    <name evidence="2" type="ORF">CWE25_09650</name>
</gene>
<dbReference type="RefSeq" id="WP_110575181.1">
    <property type="nucleotide sequence ID" value="NZ_PIPV01000008.1"/>
</dbReference>
<keyword evidence="3" id="KW-1185">Reference proteome</keyword>
<reference evidence="3" key="1">
    <citation type="journal article" date="2018" name="Front. Microbiol.">
        <title>Genome-Based Analysis Reveals the Taxonomy and Diversity of the Family Idiomarinaceae.</title>
        <authorList>
            <person name="Liu Y."/>
            <person name="Lai Q."/>
            <person name="Shao Z."/>
        </authorList>
    </citation>
    <scope>NUCLEOTIDE SEQUENCE [LARGE SCALE GENOMIC DNA]</scope>
    <source>
        <strain evidence="3">F23</strain>
    </source>
</reference>
<sequence>MVYSNERAKSNQAHLRRWPVYIAPFDDELLSSWLIRVSFDHFTAPLILTSYLWGNWRAWTFDLDRELSVARLNKLSACSGISVSQLQRMSLRSTIEKISRTNLIQQSMWPWVVARHTRNRNTYRYQPFCPKCLKSDSEPYFRRTWRCNYPVK</sequence>
<comment type="caution">
    <text evidence="2">The sequence shown here is derived from an EMBL/GenBank/DDBJ whole genome shotgun (WGS) entry which is preliminary data.</text>
</comment>